<comment type="caution">
    <text evidence="1">The sequence shown here is derived from an EMBL/GenBank/DDBJ whole genome shotgun (WGS) entry which is preliminary data.</text>
</comment>
<evidence type="ECO:0000313" key="1">
    <source>
        <dbReference type="EMBL" id="KAJ1677465.1"/>
    </source>
</evidence>
<dbReference type="Proteomes" id="UP001145114">
    <property type="component" value="Unassembled WGS sequence"/>
</dbReference>
<evidence type="ECO:0000313" key="2">
    <source>
        <dbReference type="Proteomes" id="UP001145114"/>
    </source>
</evidence>
<organism evidence="1 2">
    <name type="scientific">Spiromyces aspiralis</name>
    <dbReference type="NCBI Taxonomy" id="68401"/>
    <lineage>
        <taxon>Eukaryota</taxon>
        <taxon>Fungi</taxon>
        <taxon>Fungi incertae sedis</taxon>
        <taxon>Zoopagomycota</taxon>
        <taxon>Kickxellomycotina</taxon>
        <taxon>Kickxellomycetes</taxon>
        <taxon>Kickxellales</taxon>
        <taxon>Kickxellaceae</taxon>
        <taxon>Spiromyces</taxon>
    </lineage>
</organism>
<proteinExistence type="predicted"/>
<dbReference type="EMBL" id="JAMZIH010002406">
    <property type="protein sequence ID" value="KAJ1677465.1"/>
    <property type="molecule type" value="Genomic_DNA"/>
</dbReference>
<reference evidence="1" key="1">
    <citation type="submission" date="2022-06" db="EMBL/GenBank/DDBJ databases">
        <title>Phylogenomic reconstructions and comparative analyses of Kickxellomycotina fungi.</title>
        <authorList>
            <person name="Reynolds N.K."/>
            <person name="Stajich J.E."/>
            <person name="Barry K."/>
            <person name="Grigoriev I.V."/>
            <person name="Crous P."/>
            <person name="Smith M.E."/>
        </authorList>
    </citation>
    <scope>NUCLEOTIDE SEQUENCE</scope>
    <source>
        <strain evidence="1">RSA 2271</strain>
    </source>
</reference>
<accession>A0ACC1HLM2</accession>
<protein>
    <submittedName>
        <fullName evidence="1">Uncharacterized protein</fullName>
    </submittedName>
</protein>
<keyword evidence="2" id="KW-1185">Reference proteome</keyword>
<sequence>AGTLSHRRAAPLTTRMPSPLPSPPLHGFIYDRHYHLDGSRHSVSPQSNPTIVAPGSSARPMSPPRYDHLYPSPPSSPSRDDVTATTSGLLLPNSQPACALDQLAALASAVAPIATSAPAATDPNAACSRKAVPADTDRSEHKGPGALASPALTSPSPSIASISALLNSPCTESEATAQEPQRAGLLDTDACPKQGQHATSPPTTSSSEAGKRATKVTMSSRYRNQELKPFSCDVCGHRFGRLEHVRRHQLVHTKERPYSCSVCDKRFARSDNMLQHVRAHERRKAKLAARSSSASSEAVAMAS</sequence>
<feature type="non-terminal residue" evidence="1">
    <location>
        <position position="1"/>
    </location>
</feature>
<name>A0ACC1HLM2_9FUNG</name>
<gene>
    <name evidence="1" type="ORF">EV182_006111</name>
</gene>